<comment type="caution">
    <text evidence="2">The sequence shown here is derived from an EMBL/GenBank/DDBJ whole genome shotgun (WGS) entry which is preliminary data.</text>
</comment>
<sequence>MKLTVIIPVFNEENTISELVDKVKNARLSKKLDKEIIVVDDGSLDKTAKILRKIKGIRYFSHKKNQGKGAAIKTGMKKARGEIVLIQDADLEYNPDDFKKLIEPILKRESDVVYGSRFRNLRLTLFGKNRTPMPLHYLGNKFLTFLTNLLYQANLTDMETCYKVFKKDVINADEIMADRFNFEPEFTAKILKKGIKIHEVPITVIPRSYNEGKKITWKDGLIAVKVLLRERFSK</sequence>
<dbReference type="InterPro" id="IPR050256">
    <property type="entry name" value="Glycosyltransferase_2"/>
</dbReference>
<evidence type="ECO:0000259" key="1">
    <source>
        <dbReference type="Pfam" id="PF00535"/>
    </source>
</evidence>
<dbReference type="SUPFAM" id="SSF53448">
    <property type="entry name" value="Nucleotide-diphospho-sugar transferases"/>
    <property type="match status" value="1"/>
</dbReference>
<gene>
    <name evidence="2" type="ORF">A2961_02655</name>
</gene>
<reference evidence="2 3" key="1">
    <citation type="journal article" date="2016" name="Nat. Commun.">
        <title>Thousands of microbial genomes shed light on interconnected biogeochemical processes in an aquifer system.</title>
        <authorList>
            <person name="Anantharaman K."/>
            <person name="Brown C.T."/>
            <person name="Hug L.A."/>
            <person name="Sharon I."/>
            <person name="Castelle C.J."/>
            <person name="Probst A.J."/>
            <person name="Thomas B.C."/>
            <person name="Singh A."/>
            <person name="Wilkins M.J."/>
            <person name="Karaoz U."/>
            <person name="Brodie E.L."/>
            <person name="Williams K.H."/>
            <person name="Hubbard S.S."/>
            <person name="Banfield J.F."/>
        </authorList>
    </citation>
    <scope>NUCLEOTIDE SEQUENCE [LARGE SCALE GENOMIC DNA]</scope>
</reference>
<dbReference type="GO" id="GO:0016740">
    <property type="term" value="F:transferase activity"/>
    <property type="evidence" value="ECO:0007669"/>
    <property type="project" value="UniProtKB-KW"/>
</dbReference>
<dbReference type="Gene3D" id="3.90.550.10">
    <property type="entry name" value="Spore Coat Polysaccharide Biosynthesis Protein SpsA, Chain A"/>
    <property type="match status" value="1"/>
</dbReference>
<dbReference type="PANTHER" id="PTHR48090">
    <property type="entry name" value="UNDECAPRENYL-PHOSPHATE 4-DEOXY-4-FORMAMIDO-L-ARABINOSE TRANSFERASE-RELATED"/>
    <property type="match status" value="1"/>
</dbReference>
<name>A0A1F8BD15_9BACT</name>
<dbReference type="Proteomes" id="UP000177082">
    <property type="component" value="Unassembled WGS sequence"/>
</dbReference>
<dbReference type="Pfam" id="PF00535">
    <property type="entry name" value="Glycos_transf_2"/>
    <property type="match status" value="1"/>
</dbReference>
<dbReference type="InterPro" id="IPR029044">
    <property type="entry name" value="Nucleotide-diphossugar_trans"/>
</dbReference>
<accession>A0A1F8BD15</accession>
<dbReference type="STRING" id="1802519.A2961_02655"/>
<protein>
    <submittedName>
        <fullName evidence="2">Glycosyl transferase</fullName>
    </submittedName>
</protein>
<proteinExistence type="predicted"/>
<dbReference type="InterPro" id="IPR001173">
    <property type="entry name" value="Glyco_trans_2-like"/>
</dbReference>
<organism evidence="2 3">
    <name type="scientific">Candidatus Woesebacteria bacterium RIFCSPLOWO2_01_FULL_39_21</name>
    <dbReference type="NCBI Taxonomy" id="1802519"/>
    <lineage>
        <taxon>Bacteria</taxon>
        <taxon>Candidatus Woeseibacteriota</taxon>
    </lineage>
</organism>
<keyword evidence="2" id="KW-0808">Transferase</keyword>
<dbReference type="PANTHER" id="PTHR48090:SF7">
    <property type="entry name" value="RFBJ PROTEIN"/>
    <property type="match status" value="1"/>
</dbReference>
<evidence type="ECO:0000313" key="2">
    <source>
        <dbReference type="EMBL" id="OGM61941.1"/>
    </source>
</evidence>
<dbReference type="CDD" id="cd04179">
    <property type="entry name" value="DPM_DPG-synthase_like"/>
    <property type="match status" value="1"/>
</dbReference>
<dbReference type="AlphaFoldDB" id="A0A1F8BD15"/>
<evidence type="ECO:0000313" key="3">
    <source>
        <dbReference type="Proteomes" id="UP000177082"/>
    </source>
</evidence>
<dbReference type="EMBL" id="MGHF01000030">
    <property type="protein sequence ID" value="OGM61941.1"/>
    <property type="molecule type" value="Genomic_DNA"/>
</dbReference>
<feature type="domain" description="Glycosyltransferase 2-like" evidence="1">
    <location>
        <begin position="4"/>
        <end position="170"/>
    </location>
</feature>